<evidence type="ECO:0000313" key="4">
    <source>
        <dbReference type="Proteomes" id="UP001500064"/>
    </source>
</evidence>
<comment type="caution">
    <text evidence="3">The sequence shown here is derived from an EMBL/GenBank/DDBJ whole genome shotgun (WGS) entry which is preliminary data.</text>
</comment>
<keyword evidence="2" id="KW-0812">Transmembrane</keyword>
<accession>A0ABN2H0W0</accession>
<feature type="region of interest" description="Disordered" evidence="1">
    <location>
        <begin position="1"/>
        <end position="76"/>
    </location>
</feature>
<feature type="transmembrane region" description="Helical" evidence="2">
    <location>
        <begin position="86"/>
        <end position="105"/>
    </location>
</feature>
<keyword evidence="2" id="KW-1133">Transmembrane helix</keyword>
<keyword evidence="2" id="KW-0472">Membrane</keyword>
<proteinExistence type="predicted"/>
<evidence type="ECO:0000256" key="1">
    <source>
        <dbReference type="SAM" id="MobiDB-lite"/>
    </source>
</evidence>
<evidence type="ECO:0008006" key="5">
    <source>
        <dbReference type="Google" id="ProtNLM"/>
    </source>
</evidence>
<evidence type="ECO:0000313" key="3">
    <source>
        <dbReference type="EMBL" id="GAA1680087.1"/>
    </source>
</evidence>
<organism evidence="3 4">
    <name type="scientific">Nonomuraea maheshkhaliensis</name>
    <dbReference type="NCBI Taxonomy" id="419590"/>
    <lineage>
        <taxon>Bacteria</taxon>
        <taxon>Bacillati</taxon>
        <taxon>Actinomycetota</taxon>
        <taxon>Actinomycetes</taxon>
        <taxon>Streptosporangiales</taxon>
        <taxon>Streptosporangiaceae</taxon>
        <taxon>Nonomuraea</taxon>
    </lineage>
</organism>
<feature type="compositionally biased region" description="Low complexity" evidence="1">
    <location>
        <begin position="142"/>
        <end position="152"/>
    </location>
</feature>
<feature type="compositionally biased region" description="Low complexity" evidence="1">
    <location>
        <begin position="114"/>
        <end position="125"/>
    </location>
</feature>
<gene>
    <name evidence="3" type="ORF">GCM10009733_091080</name>
</gene>
<evidence type="ECO:0000256" key="2">
    <source>
        <dbReference type="SAM" id="Phobius"/>
    </source>
</evidence>
<dbReference type="EMBL" id="BAAAMU010000119">
    <property type="protein sequence ID" value="GAA1680087.1"/>
    <property type="molecule type" value="Genomic_DNA"/>
</dbReference>
<keyword evidence="4" id="KW-1185">Reference proteome</keyword>
<reference evidence="3 4" key="1">
    <citation type="journal article" date="2019" name="Int. J. Syst. Evol. Microbiol.">
        <title>The Global Catalogue of Microorganisms (GCM) 10K type strain sequencing project: providing services to taxonomists for standard genome sequencing and annotation.</title>
        <authorList>
            <consortium name="The Broad Institute Genomics Platform"/>
            <consortium name="The Broad Institute Genome Sequencing Center for Infectious Disease"/>
            <person name="Wu L."/>
            <person name="Ma J."/>
        </authorList>
    </citation>
    <scope>NUCLEOTIDE SEQUENCE [LARGE SCALE GENOMIC DNA]</scope>
    <source>
        <strain evidence="3 4">JCM 13929</strain>
    </source>
</reference>
<name>A0ABN2H0W0_9ACTN</name>
<sequence>MRHDDDRPPPPEPLDPEEGPRGFADIDGGYPVETDLDEPHPADSTPPPASPVSGRRLHNPLPTPPPPPEEDEDWYGPEPARANWRVIVPIAVLIISCGVGVWLAIPASDPAAAPAPNTLTTPRALPHQDATDRVTPRRTPFRRPTSTASRTTPSPPPVSPSRTSSTPRPTRPATVTITTKVTITSKASHPPSDHGPEEPPSNVPRTVPTCLTWSDCHDGPPKG</sequence>
<feature type="region of interest" description="Disordered" evidence="1">
    <location>
        <begin position="114"/>
        <end position="223"/>
    </location>
</feature>
<feature type="compositionally biased region" description="Low complexity" evidence="1">
    <location>
        <begin position="160"/>
        <end position="188"/>
    </location>
</feature>
<protein>
    <recommendedName>
        <fullName evidence="5">Serine/threonine protein kinase</fullName>
    </recommendedName>
</protein>
<dbReference type="Proteomes" id="UP001500064">
    <property type="component" value="Unassembled WGS sequence"/>
</dbReference>